<dbReference type="InterPro" id="IPR007080">
    <property type="entry name" value="RNA_pol_Rpb1_1"/>
</dbReference>
<dbReference type="GO" id="GO:0046872">
    <property type="term" value="F:metal ion binding"/>
    <property type="evidence" value="ECO:0007669"/>
    <property type="project" value="UniProtKB-KW"/>
</dbReference>
<dbReference type="InterPro" id="IPR007081">
    <property type="entry name" value="RNA_pol_Rpb1_5"/>
</dbReference>
<evidence type="ECO:0000313" key="16">
    <source>
        <dbReference type="Proteomes" id="UP000007799"/>
    </source>
</evidence>
<dbReference type="Pfam" id="PF04983">
    <property type="entry name" value="RNA_pol_Rpb1_3"/>
    <property type="match status" value="1"/>
</dbReference>
<keyword evidence="8" id="KW-0862">Zinc</keyword>
<dbReference type="FunCoup" id="F2U5T1">
    <property type="interactions" value="1994"/>
</dbReference>
<evidence type="ECO:0000256" key="7">
    <source>
        <dbReference type="ARBA" id="ARBA00022723"/>
    </source>
</evidence>
<dbReference type="GO" id="GO:0003899">
    <property type="term" value="F:DNA-directed RNA polymerase activity"/>
    <property type="evidence" value="ECO:0007669"/>
    <property type="project" value="UniProtKB-EC"/>
</dbReference>
<dbReference type="GeneID" id="16075817"/>
<evidence type="ECO:0000256" key="13">
    <source>
        <dbReference type="RuleBase" id="RU004279"/>
    </source>
</evidence>
<evidence type="ECO:0000256" key="1">
    <source>
        <dbReference type="ARBA" id="ARBA00004123"/>
    </source>
</evidence>
<accession>F2U5T1</accession>
<gene>
    <name evidence="15" type="ORF">PTSG_12033</name>
</gene>
<dbReference type="Pfam" id="PF04998">
    <property type="entry name" value="RNA_pol_Rpb1_5"/>
    <property type="match status" value="1"/>
</dbReference>
<evidence type="ECO:0000256" key="10">
    <source>
        <dbReference type="ARBA" id="ARBA00023163"/>
    </source>
</evidence>
<dbReference type="Gene3D" id="2.40.40.20">
    <property type="match status" value="1"/>
</dbReference>
<evidence type="ECO:0000256" key="6">
    <source>
        <dbReference type="ARBA" id="ARBA00022695"/>
    </source>
</evidence>
<proteinExistence type="inferred from homology"/>
<keyword evidence="6 13" id="KW-0548">Nucleotidyltransferase</keyword>
<organism evidence="16">
    <name type="scientific">Salpingoeca rosetta (strain ATCC 50818 / BSB-021)</name>
    <dbReference type="NCBI Taxonomy" id="946362"/>
    <lineage>
        <taxon>Eukaryota</taxon>
        <taxon>Choanoflagellata</taxon>
        <taxon>Craspedida</taxon>
        <taxon>Salpingoecidae</taxon>
        <taxon>Salpingoeca</taxon>
    </lineage>
</organism>
<dbReference type="Gene3D" id="1.10.274.100">
    <property type="entry name" value="RNA polymerase Rpb1, domain 3"/>
    <property type="match status" value="1"/>
</dbReference>
<evidence type="ECO:0000256" key="11">
    <source>
        <dbReference type="ARBA" id="ARBA00023242"/>
    </source>
</evidence>
<name>F2U5T1_SALR5</name>
<keyword evidence="5 13" id="KW-0808">Transferase</keyword>
<sequence length="1034" mass="114560">MTDDLLFTYTDRLLAPHLESNQRQAIIKEAGDLCKKTLRCPHCGAQNATVKKVPPMKIVHELYVKKHEAERDRPTHVESAGVAACSYFLHELPTRLHDELAAAAEEVDGLRSLLRQDRAQDVLNPLRVLELFRNIPDSDCLILDLGARPESLLLTSIICPPGCIRPSVMRDASATSSSEDPISLARNLSIGDKVLRHLLEGDYVLFNRQPSLHRMSIMCHKAKPRPWRTFRFNECVCKPYNADFDGDEMNLHVPQTEEARAEAAELMLTTNNLCTPCNGKPLIAATQDFITGAHTSMHIDATTHARAHMCTCMRWSGFFLPPPLGLDCSHHQPRICKQVISLLLKPNKFDPTEIYLQANNRSYDKDYAKQEVGCFGGKPTLGEKTLCPEDGFVLIRKSQLLSGFLDKGIIGESKSSIFYALLCHYGAPKAAEVRMRRACLCVCACACACACVCARVFCVYVRAHACGCIVRPWCAVPCGGVSRLHPPLSSFISRVGILRCCVGGLQCMKRLSKLTTRFLMNRGFSIGIGESTHMHASRDQCTKAHAHTHRRTHTSIHTHMTHACPHSLAPSCISLQRFCLIAHVTLSLSTRAHVCHFFLKTLRAFLHKKADNIAAVRQRLDLEPCTDGPETMKDPNAQRLCDSIDGLTATQLEAFVDAALHKFLGCVMEPGTAVGAIAAQSIGEPGTQMTLRTFHFAGVAAMNVTLGVPRIKEIINAAKKISTPVIEAPLEEADNAAYARRVKGRIETITLEEVAEYVRIFCSDNESYVAVKLDLQRIANLFLEIDVQGVVFRIVSDRKLKVKPNDVDIKSASLFHVYPRPDTRKPSNPVHLLQALQQKLGTVVVQGLENVNRAIVNDEGGVHKLFIDGTNMRGVMSTLGVLGEKVKCNHVMEVEKTLGIEAARQVIMDQVQYVMSNYGISIDPRHTMLMGDLMTFKGEVLGITRFGIAKMKDSVFMLASFEKTIDHLFDAAMRGTTDPIEGVSECIIVGKPMKVGTGAFSLLQSPPPNQQPPKRRKLLFDVDEYHPHVRSPLL</sequence>
<dbReference type="EC" id="2.7.7.6" evidence="13"/>
<evidence type="ECO:0000256" key="2">
    <source>
        <dbReference type="ARBA" id="ARBA00006460"/>
    </source>
</evidence>
<keyword evidence="4 13" id="KW-0240">DNA-directed RNA polymerase</keyword>
<dbReference type="GO" id="GO:0000428">
    <property type="term" value="C:DNA-directed RNA polymerase complex"/>
    <property type="evidence" value="ECO:0007669"/>
    <property type="project" value="UniProtKB-KW"/>
</dbReference>
<dbReference type="Proteomes" id="UP000007799">
    <property type="component" value="Unassembled WGS sequence"/>
</dbReference>
<comment type="function">
    <text evidence="13">DNA-dependent RNA polymerase catalyzes the transcription of DNA into RNA using the four ribonucleoside triphosphates as substrates.</text>
</comment>
<dbReference type="InterPro" id="IPR006592">
    <property type="entry name" value="RNA_pol_N"/>
</dbReference>
<evidence type="ECO:0000256" key="3">
    <source>
        <dbReference type="ARBA" id="ARBA00011206"/>
    </source>
</evidence>
<dbReference type="AlphaFoldDB" id="F2U5T1"/>
<dbReference type="InterPro" id="IPR000722">
    <property type="entry name" value="RNA_pol_asu"/>
</dbReference>
<keyword evidence="11" id="KW-0539">Nucleus</keyword>
<dbReference type="InterPro" id="IPR015700">
    <property type="entry name" value="RPC1"/>
</dbReference>
<protein>
    <recommendedName>
        <fullName evidence="13">DNA-directed RNA polymerase subunit</fullName>
        <ecNumber evidence="13">2.7.7.6</ecNumber>
    </recommendedName>
</protein>
<dbReference type="InterPro" id="IPR035698">
    <property type="entry name" value="RNAP_III_Rpc1_C"/>
</dbReference>
<comment type="catalytic activity">
    <reaction evidence="12 13">
        <text>RNA(n) + a ribonucleoside 5'-triphosphate = RNA(n+1) + diphosphate</text>
        <dbReference type="Rhea" id="RHEA:21248"/>
        <dbReference type="Rhea" id="RHEA-COMP:14527"/>
        <dbReference type="Rhea" id="RHEA-COMP:17342"/>
        <dbReference type="ChEBI" id="CHEBI:33019"/>
        <dbReference type="ChEBI" id="CHEBI:61557"/>
        <dbReference type="ChEBI" id="CHEBI:140395"/>
        <dbReference type="EC" id="2.7.7.6"/>
    </reaction>
</comment>
<feature type="domain" description="RNA polymerase N-terminal" evidence="14">
    <location>
        <begin position="86"/>
        <end position="297"/>
    </location>
</feature>
<dbReference type="GO" id="GO:0005634">
    <property type="term" value="C:nucleus"/>
    <property type="evidence" value="ECO:0007669"/>
    <property type="project" value="UniProtKB-SubCell"/>
</dbReference>
<dbReference type="InterPro" id="IPR007066">
    <property type="entry name" value="RNA_pol_Rpb1_3"/>
</dbReference>
<dbReference type="Gene3D" id="1.10.150.390">
    <property type="match status" value="1"/>
</dbReference>
<dbReference type="PANTHER" id="PTHR48446:SF1">
    <property type="entry name" value="DNA-DIRECTED RNA POLYMERASE SUBUNIT BETA' N-TERMINAL SECTION"/>
    <property type="match status" value="1"/>
</dbReference>
<keyword evidence="7" id="KW-0479">Metal-binding</keyword>
<evidence type="ECO:0000256" key="9">
    <source>
        <dbReference type="ARBA" id="ARBA00022842"/>
    </source>
</evidence>
<dbReference type="CDD" id="cd02736">
    <property type="entry name" value="RNAP_III_Rpc1_C"/>
    <property type="match status" value="1"/>
</dbReference>
<dbReference type="SUPFAM" id="SSF64484">
    <property type="entry name" value="beta and beta-prime subunits of DNA dependent RNA-polymerase"/>
    <property type="match status" value="1"/>
</dbReference>
<dbReference type="EMBL" id="GL832962">
    <property type="protein sequence ID" value="EGD82872.1"/>
    <property type="molecule type" value="Genomic_DNA"/>
</dbReference>
<dbReference type="FunFam" id="1.10.150.390:FF:000004">
    <property type="entry name" value="DNA-directed RNA polymerase subunit"/>
    <property type="match status" value="1"/>
</dbReference>
<dbReference type="FunFam" id="2.40.40.20:FF:000019">
    <property type="entry name" value="DNA-directed RNA polymerase II subunit RPB1"/>
    <property type="match status" value="1"/>
</dbReference>
<keyword evidence="10 13" id="KW-0804">Transcription</keyword>
<reference evidence="15" key="1">
    <citation type="submission" date="2009-08" db="EMBL/GenBank/DDBJ databases">
        <title>Annotation of Salpingoeca rosetta.</title>
        <authorList>
            <consortium name="The Broad Institute Genome Sequencing Platform"/>
            <person name="Russ C."/>
            <person name="Cuomo C."/>
            <person name="Burger G."/>
            <person name="Gray M.W."/>
            <person name="Holland P.W.H."/>
            <person name="King N."/>
            <person name="Lang F.B.F."/>
            <person name="Roger A.J."/>
            <person name="Ruiz-Trillo I."/>
            <person name="Young S.K."/>
            <person name="Zeng Q."/>
            <person name="Gargeya S."/>
            <person name="Alvarado L."/>
            <person name="Berlin A."/>
            <person name="Chapman S.B."/>
            <person name="Chen Z."/>
            <person name="Freedman E."/>
            <person name="Gellesch M."/>
            <person name="Goldberg J."/>
            <person name="Griggs A."/>
            <person name="Gujja S."/>
            <person name="Heilman E."/>
            <person name="Heiman D."/>
            <person name="Howarth C."/>
            <person name="Mehta T."/>
            <person name="Neiman D."/>
            <person name="Pearson M."/>
            <person name="Roberts A."/>
            <person name="Saif S."/>
            <person name="Shea T."/>
            <person name="Shenoy N."/>
            <person name="Sisk P."/>
            <person name="Stolte C."/>
            <person name="Sykes S."/>
            <person name="White J."/>
            <person name="Yandava C."/>
            <person name="Haas B."/>
            <person name="Nusbaum C."/>
            <person name="Birren B."/>
        </authorList>
    </citation>
    <scope>NUCLEOTIDE SEQUENCE [LARGE SCALE GENOMIC DNA]</scope>
    <source>
        <strain evidence="15">ATCC 50818</strain>
    </source>
</reference>
<comment type="subunit">
    <text evidence="3">Component of the RNA polymerase III (Pol III) complex consisting of 17 subunits.</text>
</comment>
<dbReference type="Pfam" id="PF04997">
    <property type="entry name" value="RNA_pol_Rpb1_1"/>
    <property type="match status" value="1"/>
</dbReference>
<keyword evidence="9" id="KW-0460">Magnesium</keyword>
<dbReference type="OrthoDB" id="270392at2759"/>
<comment type="subcellular location">
    <subcellularLocation>
        <location evidence="1">Nucleus</location>
    </subcellularLocation>
</comment>
<dbReference type="InParanoid" id="F2U5T1"/>
<evidence type="ECO:0000259" key="14">
    <source>
        <dbReference type="SMART" id="SM00663"/>
    </source>
</evidence>
<dbReference type="KEGG" id="sre:PTSG_12033"/>
<dbReference type="RefSeq" id="XP_004995236.1">
    <property type="nucleotide sequence ID" value="XM_004995179.1"/>
</dbReference>
<evidence type="ECO:0000256" key="8">
    <source>
        <dbReference type="ARBA" id="ARBA00022833"/>
    </source>
</evidence>
<dbReference type="Pfam" id="PF00623">
    <property type="entry name" value="RNA_pol_Rpb1_2"/>
    <property type="match status" value="1"/>
</dbReference>
<evidence type="ECO:0000256" key="12">
    <source>
        <dbReference type="ARBA" id="ARBA00048552"/>
    </source>
</evidence>
<keyword evidence="16" id="KW-1185">Reference proteome</keyword>
<dbReference type="InterPro" id="IPR042102">
    <property type="entry name" value="RNA_pol_Rpb1_3_sf"/>
</dbReference>
<dbReference type="SMART" id="SM00663">
    <property type="entry name" value="RPOLA_N"/>
    <property type="match status" value="1"/>
</dbReference>
<dbReference type="STRING" id="946362.F2U5T1"/>
<evidence type="ECO:0000256" key="4">
    <source>
        <dbReference type="ARBA" id="ARBA00022478"/>
    </source>
</evidence>
<dbReference type="PANTHER" id="PTHR48446">
    <property type="entry name" value="DNA-DIRECTED RNA POLYMERASE SUBUNIT BETA' N-TERMINAL SECTION"/>
    <property type="match status" value="1"/>
</dbReference>
<dbReference type="GO" id="GO:0003677">
    <property type="term" value="F:DNA binding"/>
    <property type="evidence" value="ECO:0007669"/>
    <property type="project" value="InterPro"/>
</dbReference>
<dbReference type="eggNOG" id="KOG0261">
    <property type="taxonomic scope" value="Eukaryota"/>
</dbReference>
<dbReference type="GO" id="GO:0006351">
    <property type="term" value="P:DNA-templated transcription"/>
    <property type="evidence" value="ECO:0007669"/>
    <property type="project" value="InterPro"/>
</dbReference>
<evidence type="ECO:0000256" key="5">
    <source>
        <dbReference type="ARBA" id="ARBA00022679"/>
    </source>
</evidence>
<evidence type="ECO:0000313" key="15">
    <source>
        <dbReference type="EMBL" id="EGD82872.1"/>
    </source>
</evidence>
<comment type="similarity">
    <text evidence="2 13">Belongs to the RNA polymerase beta' chain family.</text>
</comment>